<name>A0A2W1L6M4_9BACL</name>
<dbReference type="RefSeq" id="WP_111148294.1">
    <property type="nucleotide sequence ID" value="NZ_QKRB01000053.1"/>
</dbReference>
<protein>
    <submittedName>
        <fullName evidence="1">Uncharacterized protein</fullName>
    </submittedName>
</protein>
<sequence>MRQFKCLDLTGCMNNRGITTIDKRDKGEINASGCSFPAEELPLGEVFVVDDVPFLMGRGGDFDNVVPEGQIIEFPESELAVIHVLGASNDGNMMEPLALLRHREWIHEEPLRLSYFIPQTPFATNRAAITMSCLHSNGGPLPQYKPILWYEAVAVELPCAVDGMKLADNLCMHIFAITIEERQRADRQSDSGIME</sequence>
<dbReference type="EMBL" id="QKRB01000053">
    <property type="protein sequence ID" value="PZD94479.1"/>
    <property type="molecule type" value="Genomic_DNA"/>
</dbReference>
<evidence type="ECO:0000313" key="1">
    <source>
        <dbReference type="EMBL" id="PZD94479.1"/>
    </source>
</evidence>
<reference evidence="1 2" key="1">
    <citation type="submission" date="2018-06" db="EMBL/GenBank/DDBJ databases">
        <title>Paenibacillus imtechensis sp. nov.</title>
        <authorList>
            <person name="Pinnaka A.K."/>
            <person name="Singh H."/>
            <person name="Kaur M."/>
        </authorList>
    </citation>
    <scope>NUCLEOTIDE SEQUENCE [LARGE SCALE GENOMIC DNA]</scope>
    <source>
        <strain evidence="1 2">SMB1</strain>
    </source>
</reference>
<accession>A0A2W1L6M4</accession>
<evidence type="ECO:0000313" key="2">
    <source>
        <dbReference type="Proteomes" id="UP000249522"/>
    </source>
</evidence>
<dbReference type="AlphaFoldDB" id="A0A2W1L6M4"/>
<proteinExistence type="predicted"/>
<dbReference type="OrthoDB" id="2630463at2"/>
<gene>
    <name evidence="1" type="ORF">DNH61_18990</name>
</gene>
<keyword evidence="2" id="KW-1185">Reference proteome</keyword>
<organism evidence="1 2">
    <name type="scientific">Paenibacillus sambharensis</name>
    <dbReference type="NCBI Taxonomy" id="1803190"/>
    <lineage>
        <taxon>Bacteria</taxon>
        <taxon>Bacillati</taxon>
        <taxon>Bacillota</taxon>
        <taxon>Bacilli</taxon>
        <taxon>Bacillales</taxon>
        <taxon>Paenibacillaceae</taxon>
        <taxon>Paenibacillus</taxon>
    </lineage>
</organism>
<comment type="caution">
    <text evidence="1">The sequence shown here is derived from an EMBL/GenBank/DDBJ whole genome shotgun (WGS) entry which is preliminary data.</text>
</comment>
<dbReference type="Proteomes" id="UP000249522">
    <property type="component" value="Unassembled WGS sequence"/>
</dbReference>